<dbReference type="EMBL" id="JBEPMA010000010">
    <property type="protein sequence ID" value="MET3617879.1"/>
    <property type="molecule type" value="Genomic_DNA"/>
</dbReference>
<proteinExistence type="predicted"/>
<dbReference type="CDD" id="cd06262">
    <property type="entry name" value="metallo-hydrolase-like_MBL-fold"/>
    <property type="match status" value="1"/>
</dbReference>
<feature type="domain" description="Metallo-beta-lactamase" evidence="1">
    <location>
        <begin position="7"/>
        <end position="178"/>
    </location>
</feature>
<dbReference type="PANTHER" id="PTHR43546">
    <property type="entry name" value="UPF0173 METAL-DEPENDENT HYDROLASE MJ1163-RELATED"/>
    <property type="match status" value="1"/>
</dbReference>
<dbReference type="InterPro" id="IPR050114">
    <property type="entry name" value="UPF0173_UPF0282_UlaG_hydrolase"/>
</dbReference>
<evidence type="ECO:0000313" key="3">
    <source>
        <dbReference type="Proteomes" id="UP001549162"/>
    </source>
</evidence>
<dbReference type="Pfam" id="PF12706">
    <property type="entry name" value="Lactamase_B_2"/>
    <property type="match status" value="1"/>
</dbReference>
<evidence type="ECO:0000259" key="1">
    <source>
        <dbReference type="SMART" id="SM00849"/>
    </source>
</evidence>
<dbReference type="InterPro" id="IPR036866">
    <property type="entry name" value="RibonucZ/Hydroxyglut_hydro"/>
</dbReference>
<keyword evidence="3" id="KW-1185">Reference proteome</keyword>
<dbReference type="RefSeq" id="WP_354368725.1">
    <property type="nucleotide sequence ID" value="NZ_JBEPMA010000010.1"/>
</dbReference>
<name>A0ABV2JAS2_9FIRM</name>
<dbReference type="SUPFAM" id="SSF56281">
    <property type="entry name" value="Metallo-hydrolase/oxidoreductase"/>
    <property type="match status" value="1"/>
</dbReference>
<sequence>MKITNFGTTTLLFDDGKSQILFDAHFTRPSVKEYLLKEVSSDEKVIEDMKKAHKINRLKAIFISHSHYDHVMDAPYIAKTTGAALYGSITTKNIALGENVNNSQIVVFENYQVYQIGDFKITVIPTLHSKPRIFNDDLGEEIKEPLKNPKKLKNFKEGGSYDFYIENKGKTYLIHPSGNYIKNRLKDYKADVVFLAIAGLMKMEIKNRIEFFDETINITDAKLVIPMHWDNFFKPLEKATKTMPRIAEKVNNGFFELVNYCETNGVDTIIQLPRTSFNI</sequence>
<gene>
    <name evidence="2" type="ORF">ABID14_001514</name>
</gene>
<accession>A0ABV2JAS2</accession>
<dbReference type="InterPro" id="IPR001279">
    <property type="entry name" value="Metallo-B-lactamas"/>
</dbReference>
<organism evidence="2 3">
    <name type="scientific">Peptoniphilus olsenii</name>
    <dbReference type="NCBI Taxonomy" id="411570"/>
    <lineage>
        <taxon>Bacteria</taxon>
        <taxon>Bacillati</taxon>
        <taxon>Bacillota</taxon>
        <taxon>Tissierellia</taxon>
        <taxon>Tissierellales</taxon>
        <taxon>Peptoniphilaceae</taxon>
        <taxon>Peptoniphilus</taxon>
    </lineage>
</organism>
<dbReference type="SMART" id="SM00849">
    <property type="entry name" value="Lactamase_B"/>
    <property type="match status" value="1"/>
</dbReference>
<dbReference type="PANTHER" id="PTHR43546:SF3">
    <property type="entry name" value="UPF0173 METAL-DEPENDENT HYDROLASE MJ1163"/>
    <property type="match status" value="1"/>
</dbReference>
<dbReference type="Gene3D" id="3.60.15.10">
    <property type="entry name" value="Ribonuclease Z/Hydroxyacylglutathione hydrolase-like"/>
    <property type="match status" value="1"/>
</dbReference>
<dbReference type="Proteomes" id="UP001549162">
    <property type="component" value="Unassembled WGS sequence"/>
</dbReference>
<protein>
    <submittedName>
        <fullName evidence="2">L-ascorbate metabolism protein UlaG (Beta-lactamase superfamily)</fullName>
    </submittedName>
</protein>
<comment type="caution">
    <text evidence="2">The sequence shown here is derived from an EMBL/GenBank/DDBJ whole genome shotgun (WGS) entry which is preliminary data.</text>
</comment>
<evidence type="ECO:0000313" key="2">
    <source>
        <dbReference type="EMBL" id="MET3617879.1"/>
    </source>
</evidence>
<reference evidence="2 3" key="1">
    <citation type="submission" date="2024-06" db="EMBL/GenBank/DDBJ databases">
        <title>Genomic Encyclopedia of Type Strains, Phase IV (KMG-IV): sequencing the most valuable type-strain genomes for metagenomic binning, comparative biology and taxonomic classification.</title>
        <authorList>
            <person name="Goeker M."/>
        </authorList>
    </citation>
    <scope>NUCLEOTIDE SEQUENCE [LARGE SCALE GENOMIC DNA]</scope>
    <source>
        <strain evidence="2 3">DSM 21460</strain>
    </source>
</reference>